<keyword evidence="2" id="KW-0560">Oxidoreductase</keyword>
<dbReference type="PANTHER" id="PTHR44196:SF1">
    <property type="entry name" value="DEHYDROGENASE_REDUCTASE SDR FAMILY MEMBER 7B"/>
    <property type="match status" value="1"/>
</dbReference>
<evidence type="ECO:0000256" key="1">
    <source>
        <dbReference type="ARBA" id="ARBA00006484"/>
    </source>
</evidence>
<dbReference type="InterPro" id="IPR002347">
    <property type="entry name" value="SDR_fam"/>
</dbReference>
<feature type="region of interest" description="Disordered" evidence="4">
    <location>
        <begin position="1"/>
        <end position="26"/>
    </location>
</feature>
<dbReference type="Proteomes" id="UP001379533">
    <property type="component" value="Chromosome"/>
</dbReference>
<dbReference type="InterPro" id="IPR020904">
    <property type="entry name" value="Sc_DH/Rdtase_CS"/>
</dbReference>
<keyword evidence="6" id="KW-1185">Reference proteome</keyword>
<dbReference type="PIRSF" id="PIRSF000126">
    <property type="entry name" value="11-beta-HSD1"/>
    <property type="match status" value="1"/>
</dbReference>
<dbReference type="PANTHER" id="PTHR44196">
    <property type="entry name" value="DEHYDROGENASE/REDUCTASE SDR FAMILY MEMBER 7B"/>
    <property type="match status" value="1"/>
</dbReference>
<dbReference type="Pfam" id="PF00106">
    <property type="entry name" value="adh_short"/>
    <property type="match status" value="1"/>
</dbReference>
<dbReference type="PRINTS" id="PR00081">
    <property type="entry name" value="GDHRDH"/>
</dbReference>
<sequence>MTEGDTVESESSADQPKTTGEKATRDNLGGKTAIVTGASAGIGLSVAKKLAEAGANVVLVARGREKLDAAAASIGLERAMSFAADVSHFDSLRELLRVTRERFGRIDILVNNAGLNHRGPAVGISPDTLGAIITTNLTAPVFLSRLVAEHMVQQGSGSIVNVASLAGKIPVKDEAAYSASKAGLRAFGRALAMELDPLGVHVSTVCPGPVDTDFLGDLEHVPDIVLSQPMVTTDDVADAVLTCISSGKREVSLPALSGLLTTLGYVFPSLAAAMHPLFERRGAANRRRYVAARAAGRVV</sequence>
<dbReference type="PROSITE" id="PS00061">
    <property type="entry name" value="ADH_SHORT"/>
    <property type="match status" value="1"/>
</dbReference>
<evidence type="ECO:0000256" key="3">
    <source>
        <dbReference type="RuleBase" id="RU000363"/>
    </source>
</evidence>
<gene>
    <name evidence="5" type="ORF">LZC95_22805</name>
</gene>
<dbReference type="Gene3D" id="3.40.50.720">
    <property type="entry name" value="NAD(P)-binding Rossmann-like Domain"/>
    <property type="match status" value="1"/>
</dbReference>
<comment type="similarity">
    <text evidence="1 3">Belongs to the short-chain dehydrogenases/reductases (SDR) family.</text>
</comment>
<name>A0ABZ2KLU1_9BACT</name>
<feature type="compositionally biased region" description="Polar residues" evidence="4">
    <location>
        <begin position="9"/>
        <end position="18"/>
    </location>
</feature>
<dbReference type="SUPFAM" id="SSF51735">
    <property type="entry name" value="NAD(P)-binding Rossmann-fold domains"/>
    <property type="match status" value="1"/>
</dbReference>
<dbReference type="PRINTS" id="PR00080">
    <property type="entry name" value="SDRFAMILY"/>
</dbReference>
<evidence type="ECO:0000313" key="6">
    <source>
        <dbReference type="Proteomes" id="UP001379533"/>
    </source>
</evidence>
<dbReference type="RefSeq" id="WP_394850273.1">
    <property type="nucleotide sequence ID" value="NZ_CP089982.1"/>
</dbReference>
<dbReference type="EMBL" id="CP089982">
    <property type="protein sequence ID" value="WXA99633.1"/>
    <property type="molecule type" value="Genomic_DNA"/>
</dbReference>
<dbReference type="CDD" id="cd05233">
    <property type="entry name" value="SDR_c"/>
    <property type="match status" value="1"/>
</dbReference>
<protein>
    <submittedName>
        <fullName evidence="5">SDR family NAD(P)-dependent oxidoreductase</fullName>
    </submittedName>
</protein>
<proteinExistence type="inferred from homology"/>
<reference evidence="5 6" key="1">
    <citation type="submission" date="2021-12" db="EMBL/GenBank/DDBJ databases">
        <title>Discovery of the Pendulisporaceae a myxobacterial family with distinct sporulation behavior and unique specialized metabolism.</title>
        <authorList>
            <person name="Garcia R."/>
            <person name="Popoff A."/>
            <person name="Bader C.D."/>
            <person name="Loehr J."/>
            <person name="Walesch S."/>
            <person name="Walt C."/>
            <person name="Boldt J."/>
            <person name="Bunk B."/>
            <person name="Haeckl F.J.F.P.J."/>
            <person name="Gunesch A.P."/>
            <person name="Birkelbach J."/>
            <person name="Nuebel U."/>
            <person name="Pietschmann T."/>
            <person name="Bach T."/>
            <person name="Mueller R."/>
        </authorList>
    </citation>
    <scope>NUCLEOTIDE SEQUENCE [LARGE SCALE GENOMIC DNA]</scope>
    <source>
        <strain evidence="5 6">MSr12523</strain>
    </source>
</reference>
<evidence type="ECO:0000256" key="2">
    <source>
        <dbReference type="ARBA" id="ARBA00023002"/>
    </source>
</evidence>
<dbReference type="InterPro" id="IPR036291">
    <property type="entry name" value="NAD(P)-bd_dom_sf"/>
</dbReference>
<organism evidence="5 6">
    <name type="scientific">Pendulispora brunnea</name>
    <dbReference type="NCBI Taxonomy" id="2905690"/>
    <lineage>
        <taxon>Bacteria</taxon>
        <taxon>Pseudomonadati</taxon>
        <taxon>Myxococcota</taxon>
        <taxon>Myxococcia</taxon>
        <taxon>Myxococcales</taxon>
        <taxon>Sorangiineae</taxon>
        <taxon>Pendulisporaceae</taxon>
        <taxon>Pendulispora</taxon>
    </lineage>
</organism>
<evidence type="ECO:0000313" key="5">
    <source>
        <dbReference type="EMBL" id="WXA99633.1"/>
    </source>
</evidence>
<accession>A0ABZ2KLU1</accession>
<evidence type="ECO:0000256" key="4">
    <source>
        <dbReference type="SAM" id="MobiDB-lite"/>
    </source>
</evidence>